<dbReference type="RefSeq" id="WP_018499190.1">
    <property type="nucleotide sequence ID" value="NZ_AP019829.2"/>
</dbReference>
<evidence type="ECO:0000259" key="3">
    <source>
        <dbReference type="Pfam" id="PF25792"/>
    </source>
</evidence>
<dbReference type="GeneID" id="84805346"/>
<dbReference type="InterPro" id="IPR027417">
    <property type="entry name" value="P-loop_NTPase"/>
</dbReference>
<dbReference type="NCBIfam" id="NF033441">
    <property type="entry name" value="BREX_BrxC"/>
    <property type="match status" value="1"/>
</dbReference>
<dbReference type="Pfam" id="PF25792">
    <property type="entry name" value="BREX_BrxC_helical"/>
    <property type="match status" value="1"/>
</dbReference>
<feature type="domain" description="Probable ATP-binding protein BrxC 4th six-stranded beta-sheet" evidence="4">
    <location>
        <begin position="561"/>
        <end position="733"/>
    </location>
</feature>
<proteinExistence type="predicted"/>
<feature type="coiled-coil region" evidence="1">
    <location>
        <begin position="1076"/>
        <end position="1191"/>
    </location>
</feature>
<dbReference type="KEGG" id="lwd:JCM16777_2048"/>
<evidence type="ECO:0008006" key="7">
    <source>
        <dbReference type="Google" id="ProtNLM"/>
    </source>
</evidence>
<feature type="domain" description="Probable ATP-binding protein BrxC alpha-helical" evidence="3">
    <location>
        <begin position="874"/>
        <end position="995"/>
    </location>
</feature>
<dbReference type="Pfam" id="PF25796">
    <property type="entry name" value="BREX_BrxC_4th"/>
    <property type="match status" value="1"/>
</dbReference>
<dbReference type="InterPro" id="IPR058037">
    <property type="entry name" value="BREX_BrxC_helical"/>
</dbReference>
<sequence length="1192" mass="139493">MKLKDMFRKPIDRDIKGVIKVGQKEEENMKQELEEYVVTNELQKHFRDFFSAYSKGINGNTDDMGVWISGFFGSGKSHLLKILSYLLSNKEINGKKAIDYFLEDNKIKDEMVIADMKIACQTSTDSILFNIDSKSDSTGNKGKDDILKVFLKVFNEMQGFSSIPHLADLERELRENNKYEEFKGKFQEITGKVWTEERHKFNFIRTKVAQTIEEIGFMSESGIKDWLEISKKDYSISIEDFAKMVNKYIKSKGNNHHVVFCVDEVGQYIGENTDLMLNLQTVTEDLGVQCKGKAWVVVTSQQAIDSITKVKGNDFSKIQGRFKTRINLTSTDVSEVIKKRILDKNEHANRELSLKYNEKESVVRNLIIFDDGIEKKIYENKKDFQEVYPFIPYQFQILSHVLTSVREHSSSGKHLSEGERSMLAMFKESAEKYKDSKVGILIPFDKFYDGLQSFLDHSHSIVITRAMENSYINPDKEENCFNVNVLKVLFMIKYVKEIKGTLENITTLMVENIDEDRISLKEKVKEALDILIKQTLVQKSGDVYIFLTNEEQEVEKIIDKIDVDTSEIAKRISEKVFEVFYKEKKYQYPKLGNYIFPFNKIVDDFQKENITHDISVNIVTSNSDYSGNQSLLLMKSSQENSVFIDLGENNSYINEIEMDIKIEKFLKSGELEGLPKGNSIKENKTIERREYIERSNRLLKEVLKNAEYYVGGNKLNLNAKEYESKINEALEKLVNNVYHKLEYITKPMSEDDIREIFVEKGNTLTAVESIKYNENAISEIVNHVRMIKEKNLKITLKEIKDKFSKAPYGWNEKDIEWIIARAFKNGKIELIKNRISLTLLNETTENIINSIIKKDNSERIYLGIKEKIDDRSVKIMNYVAKELFDVTLDISDTDKMIQEFKELSAEKINKIESFEKECQNKDYPGKEILSNGKKLFRKVLGLKDAREIFNEISGHEDDYYDFSEDFEPIEKFFEGDQKDIWDEATKLYKKYTNSKNYFSDDELEKISKNIKNILNDNNPYNRIKDLNELNRRFNEKYNKILDEKRKPITDSINETKEIALKRVEYAENIELKEQYIKKINNQFSEILEKVEKSENIKDIESYKNEAISLKNKLLNNFEKEEKILEEKEKANEISENIEEIKAKKPKRIGISEINKDRVWEIRNSEDIKEYLDKLKKRLEEELEDSEIVQVEF</sequence>
<evidence type="ECO:0000259" key="4">
    <source>
        <dbReference type="Pfam" id="PF25796"/>
    </source>
</evidence>
<evidence type="ECO:0000313" key="6">
    <source>
        <dbReference type="Proteomes" id="UP000321943"/>
    </source>
</evidence>
<dbReference type="EMBL" id="AP019829">
    <property type="protein sequence ID" value="BBM43781.1"/>
    <property type="molecule type" value="Genomic_DNA"/>
</dbReference>
<evidence type="ECO:0000259" key="2">
    <source>
        <dbReference type="Pfam" id="PF25791"/>
    </source>
</evidence>
<gene>
    <name evidence="5" type="ORF">JCM16777_2048</name>
</gene>
<dbReference type="Proteomes" id="UP000321943">
    <property type="component" value="Chromosome"/>
</dbReference>
<name>A0A7U6LCA0_9FUSO</name>
<dbReference type="AlphaFoldDB" id="A0A7U6LCA0"/>
<organism evidence="5 6">
    <name type="scientific">Leptotrichia wadei</name>
    <dbReference type="NCBI Taxonomy" id="157687"/>
    <lineage>
        <taxon>Bacteria</taxon>
        <taxon>Fusobacteriati</taxon>
        <taxon>Fusobacteriota</taxon>
        <taxon>Fusobacteriia</taxon>
        <taxon>Fusobacteriales</taxon>
        <taxon>Leptotrichiaceae</taxon>
        <taxon>Leptotrichia</taxon>
    </lineage>
</organism>
<dbReference type="InterPro" id="IPR047679">
    <property type="entry name" value="BREX_BrxC"/>
</dbReference>
<evidence type="ECO:0000313" key="5">
    <source>
        <dbReference type="EMBL" id="BBM43781.1"/>
    </source>
</evidence>
<protein>
    <recommendedName>
        <fullName evidence="7">BREX system P-loop protein BrxC</fullName>
    </recommendedName>
</protein>
<keyword evidence="1" id="KW-0175">Coiled coil</keyword>
<reference evidence="5 6" key="1">
    <citation type="submission" date="2019-07" db="EMBL/GenBank/DDBJ databases">
        <title>Complete Genome Sequence of Leptotrichia wadei Strain JCM16777.</title>
        <authorList>
            <person name="Watanabe S."/>
            <person name="Cui L."/>
        </authorList>
    </citation>
    <scope>NUCLEOTIDE SEQUENCE [LARGE SCALE GENOMIC DNA]</scope>
    <source>
        <strain evidence="5 6">JCM16777</strain>
    </source>
</reference>
<accession>A0A7U6LCA0</accession>
<dbReference type="InterPro" id="IPR058036">
    <property type="entry name" value="BREX_BrxC_4th"/>
</dbReference>
<feature type="domain" description="Probable ATP-binding protein BrxC winged helix-turn-helix" evidence="2">
    <location>
        <begin position="740"/>
        <end position="862"/>
    </location>
</feature>
<dbReference type="InterPro" id="IPR058038">
    <property type="entry name" value="BREX_BrxC_wHTH"/>
</dbReference>
<evidence type="ECO:0000256" key="1">
    <source>
        <dbReference type="SAM" id="Coils"/>
    </source>
</evidence>
<dbReference type="Pfam" id="PF25791">
    <property type="entry name" value="WHD_BREX_BrxC"/>
    <property type="match status" value="1"/>
</dbReference>
<dbReference type="SUPFAM" id="SSF52540">
    <property type="entry name" value="P-loop containing nucleoside triphosphate hydrolases"/>
    <property type="match status" value="1"/>
</dbReference>